<name>A0A0H5QC50_9ZZZZ</name>
<feature type="region of interest" description="Disordered" evidence="2">
    <location>
        <begin position="1"/>
        <end position="22"/>
    </location>
</feature>
<dbReference type="EMBL" id="LN852745">
    <property type="protein sequence ID" value="CRY93722.1"/>
    <property type="molecule type" value="Genomic_DNA"/>
</dbReference>
<dbReference type="InterPro" id="IPR046103">
    <property type="entry name" value="DUF6040"/>
</dbReference>
<accession>A0A0H5QC50</accession>
<feature type="coiled-coil region" evidence="1">
    <location>
        <begin position="23"/>
        <end position="144"/>
    </location>
</feature>
<feature type="transmembrane region" description="Helical" evidence="3">
    <location>
        <begin position="273"/>
        <end position="293"/>
    </location>
</feature>
<feature type="compositionally biased region" description="Polar residues" evidence="2">
    <location>
        <begin position="11"/>
        <end position="22"/>
    </location>
</feature>
<keyword evidence="4" id="KW-0614">Plasmid</keyword>
<proteinExistence type="predicted"/>
<keyword evidence="3" id="KW-0472">Membrane</keyword>
<feature type="transmembrane region" description="Helical" evidence="3">
    <location>
        <begin position="166"/>
        <end position="188"/>
    </location>
</feature>
<feature type="transmembrane region" description="Helical" evidence="3">
    <location>
        <begin position="238"/>
        <end position="261"/>
    </location>
</feature>
<keyword evidence="3" id="KW-1133">Transmembrane helix</keyword>
<keyword evidence="1" id="KW-0175">Coiled coil</keyword>
<feature type="transmembrane region" description="Helical" evidence="3">
    <location>
        <begin position="299"/>
        <end position="322"/>
    </location>
</feature>
<dbReference type="AlphaFoldDB" id="A0A0H5QC50"/>
<evidence type="ECO:0000256" key="2">
    <source>
        <dbReference type="SAM" id="MobiDB-lite"/>
    </source>
</evidence>
<reference evidence="4" key="2">
    <citation type="submission" date="2015-07" db="EMBL/GenBank/DDBJ databases">
        <title>Plasmids, circular viruses and viroids from rat gut.</title>
        <authorList>
            <person name="Jorgensen T.J."/>
            <person name="Hansen M.A."/>
            <person name="Xu Z."/>
            <person name="Tabak M.A."/>
            <person name="Sorensen S.J."/>
            <person name="Hansen L.H."/>
        </authorList>
    </citation>
    <scope>NUCLEOTIDE SEQUENCE</scope>
    <source>
        <plasmid evidence="4">pRGRH0054</plasmid>
    </source>
</reference>
<keyword evidence="3" id="KW-0812">Transmembrane</keyword>
<evidence type="ECO:0000256" key="3">
    <source>
        <dbReference type="SAM" id="Phobius"/>
    </source>
</evidence>
<evidence type="ECO:0000313" key="4">
    <source>
        <dbReference type="EMBL" id="CRY93722.1"/>
    </source>
</evidence>
<evidence type="ECO:0000256" key="1">
    <source>
        <dbReference type="SAM" id="Coils"/>
    </source>
</evidence>
<organism evidence="4">
    <name type="scientific">uncultured prokaryote</name>
    <dbReference type="NCBI Taxonomy" id="198431"/>
    <lineage>
        <taxon>unclassified sequences</taxon>
        <taxon>environmental samples</taxon>
    </lineage>
</organism>
<sequence length="332" mass="36777">MGLRAMHEASKQSSTQESSLQLIEEQSQTIAELQQRVSELSSENSELMNELRSKSEMIKSLNEKIGTLSESDKVLKQNAELKQLNEQLRKEQQATEQRAGAMVLSVKEEYARKERQLAQTQAAADRARAEAEATRSQQAELVKEKAAQAYSSRKEALEREYQGKTLLYQTFLVGCLLYGLLTTVFTAVRSTRFRGDFIEFFTGLWSGVCWLSGAVWELGQAAAGLGDKIPQPVAAAAVHWLLLILVVGGIAAAVGVGLFWGIKLLLDFYKADYADIGSLAAALIALAVAVFFAEPIRDIVPINLILLLILVHAAYIGVRWYVTGWKRARGYY</sequence>
<geneLocation type="plasmid" evidence="4">
    <name>pRGRH0054</name>
</geneLocation>
<feature type="compositionally biased region" description="Basic and acidic residues" evidence="2">
    <location>
        <begin position="1"/>
        <end position="10"/>
    </location>
</feature>
<reference evidence="4" key="1">
    <citation type="submission" date="2015-06" db="EMBL/GenBank/DDBJ databases">
        <authorList>
            <person name="Joergensen T."/>
        </authorList>
    </citation>
    <scope>NUCLEOTIDE SEQUENCE</scope>
    <source>
        <plasmid evidence="4">pRGRH0054</plasmid>
    </source>
</reference>
<protein>
    <submittedName>
        <fullName evidence="4">Uncharacterized protein</fullName>
    </submittedName>
</protein>
<feature type="transmembrane region" description="Helical" evidence="3">
    <location>
        <begin position="200"/>
        <end position="218"/>
    </location>
</feature>
<dbReference type="Pfam" id="PF19506">
    <property type="entry name" value="DUF6040"/>
    <property type="match status" value="1"/>
</dbReference>